<dbReference type="InterPro" id="IPR008978">
    <property type="entry name" value="HSP20-like_chaperone"/>
</dbReference>
<comment type="similarity">
    <text evidence="1 2">Belongs to the small heat shock protein (HSP20) family.</text>
</comment>
<protein>
    <submittedName>
        <fullName evidence="4">Hsp20/alpha crystallin family protein</fullName>
    </submittedName>
</protein>
<evidence type="ECO:0000256" key="2">
    <source>
        <dbReference type="RuleBase" id="RU003616"/>
    </source>
</evidence>
<dbReference type="CDD" id="cd06464">
    <property type="entry name" value="ACD_sHsps-like"/>
    <property type="match status" value="1"/>
</dbReference>
<dbReference type="Gene3D" id="2.60.40.790">
    <property type="match status" value="1"/>
</dbReference>
<organism evidence="4 5">
    <name type="scientific">Eiseniibacteriota bacterium</name>
    <dbReference type="NCBI Taxonomy" id="2212470"/>
    <lineage>
        <taxon>Bacteria</taxon>
        <taxon>Candidatus Eiseniibacteriota</taxon>
    </lineage>
</organism>
<gene>
    <name evidence="4" type="ORF">FJY75_08235</name>
</gene>
<accession>A0A937XC19</accession>
<dbReference type="Pfam" id="PF00011">
    <property type="entry name" value="HSP20"/>
    <property type="match status" value="1"/>
</dbReference>
<dbReference type="SUPFAM" id="SSF49764">
    <property type="entry name" value="HSP20-like chaperones"/>
    <property type="match status" value="1"/>
</dbReference>
<name>A0A937XC19_UNCEI</name>
<comment type="caution">
    <text evidence="4">The sequence shown here is derived from an EMBL/GenBank/DDBJ whole genome shotgun (WGS) entry which is preliminary data.</text>
</comment>
<feature type="domain" description="SHSP" evidence="3">
    <location>
        <begin position="40"/>
        <end position="150"/>
    </location>
</feature>
<dbReference type="InterPro" id="IPR031107">
    <property type="entry name" value="Small_HSP"/>
</dbReference>
<dbReference type="PROSITE" id="PS01031">
    <property type="entry name" value="SHSP"/>
    <property type="match status" value="1"/>
</dbReference>
<dbReference type="EMBL" id="VGIY01000197">
    <property type="protein sequence ID" value="MBM3317829.1"/>
    <property type="molecule type" value="Genomic_DNA"/>
</dbReference>
<reference evidence="4" key="1">
    <citation type="submission" date="2019-03" db="EMBL/GenBank/DDBJ databases">
        <title>Lake Tanganyika Metagenome-Assembled Genomes (MAGs).</title>
        <authorList>
            <person name="Tran P."/>
        </authorList>
    </citation>
    <scope>NUCLEOTIDE SEQUENCE</scope>
    <source>
        <strain evidence="4">M_DeepCast_400m_m2_100</strain>
    </source>
</reference>
<evidence type="ECO:0000256" key="1">
    <source>
        <dbReference type="PROSITE-ProRule" id="PRU00285"/>
    </source>
</evidence>
<dbReference type="Proteomes" id="UP000748308">
    <property type="component" value="Unassembled WGS sequence"/>
</dbReference>
<proteinExistence type="inferred from homology"/>
<dbReference type="AlphaFoldDB" id="A0A937XC19"/>
<sequence>MALVRWTPKGGRNLVPQSGLANWMTDWDGLFNDFFGRESTSGCSCMPAVDVNEKDNHYTVRVDLPGLKKDDIKLTFENDVLTITGERKAEKEEKEGRFFHSERFVGTFARSLRFPSDVDPSQIDASFHDGVLEVKLAKSETAMVRQIEVK</sequence>
<evidence type="ECO:0000313" key="5">
    <source>
        <dbReference type="Proteomes" id="UP000748308"/>
    </source>
</evidence>
<evidence type="ECO:0000259" key="3">
    <source>
        <dbReference type="PROSITE" id="PS01031"/>
    </source>
</evidence>
<evidence type="ECO:0000313" key="4">
    <source>
        <dbReference type="EMBL" id="MBM3317829.1"/>
    </source>
</evidence>
<dbReference type="InterPro" id="IPR002068">
    <property type="entry name" value="A-crystallin/Hsp20_dom"/>
</dbReference>
<dbReference type="PANTHER" id="PTHR11527">
    <property type="entry name" value="HEAT-SHOCK PROTEIN 20 FAMILY MEMBER"/>
    <property type="match status" value="1"/>
</dbReference>